<dbReference type="AlphaFoldDB" id="E8M4W5"/>
<dbReference type="Pfam" id="PF25753">
    <property type="entry name" value="SF0329"/>
    <property type="match status" value="1"/>
</dbReference>
<name>E8M4W5_PHOS4</name>
<dbReference type="GeneID" id="95568661"/>
<proteinExistence type="predicted"/>
<dbReference type="EMBL" id="AEVT01000050">
    <property type="protein sequence ID" value="EGA70943.1"/>
    <property type="molecule type" value="Genomic_DNA"/>
</dbReference>
<reference evidence="1 2" key="1">
    <citation type="journal article" date="2012" name="Int. J. Syst. Evol. Microbiol.">
        <title>Vibrio caribbeanicus sp. nov., isolated from the marine sponge Scleritoderma cyanea.</title>
        <authorList>
            <person name="Hoffmann M."/>
            <person name="Monday S.R."/>
            <person name="Allard M.W."/>
            <person name="Strain E.A."/>
            <person name="Whittaker P."/>
            <person name="Naum M."/>
            <person name="McCarthy P.J."/>
            <person name="Lopez J.V."/>
            <person name="Fischer M."/>
            <person name="Brown E.W."/>
        </authorList>
    </citation>
    <scope>NUCLEOTIDE SEQUENCE [LARGE SCALE GENOMIC DNA]</scope>
    <source>
        <strain evidence="2">DSMZ 21326</strain>
    </source>
</reference>
<protein>
    <submittedName>
        <fullName evidence="1">Uncharacterized protein</fullName>
    </submittedName>
</protein>
<dbReference type="RefSeq" id="WP_008075571.1">
    <property type="nucleotide sequence ID" value="NZ_AEVT01000050.1"/>
</dbReference>
<comment type="caution">
    <text evidence="1">The sequence shown here is derived from an EMBL/GenBank/DDBJ whole genome shotgun (WGS) entry which is preliminary data.</text>
</comment>
<gene>
    <name evidence="1" type="ORF">VISI1226_02497</name>
</gene>
<evidence type="ECO:0000313" key="2">
    <source>
        <dbReference type="Proteomes" id="UP000006228"/>
    </source>
</evidence>
<organism evidence="1 2">
    <name type="scientific">Vibrio sinaloensis DSM 21326</name>
    <dbReference type="NCBI Taxonomy" id="945550"/>
    <lineage>
        <taxon>Bacteria</taxon>
        <taxon>Pseudomonadati</taxon>
        <taxon>Pseudomonadota</taxon>
        <taxon>Gammaproteobacteria</taxon>
        <taxon>Vibrionales</taxon>
        <taxon>Vibrionaceae</taxon>
        <taxon>Vibrio</taxon>
        <taxon>Vibrio oreintalis group</taxon>
    </lineage>
</organism>
<dbReference type="eggNOG" id="ENOG50328WX">
    <property type="taxonomic scope" value="Bacteria"/>
</dbReference>
<sequence>MQWSKRKKRVESFFADSVKGRIELRTTHYRATHDQQGRGYITFDKSEVWSMCTLSFYSDEYERIYKLVSDEVTPYKAQMLAHEQLKSEGRLSQYLYYESLDEYCNNTIEESLTSPNLLIRCLALLDSRLGQRRIRTIDLDEESQMVVKFYKIRRACDNTI</sequence>
<evidence type="ECO:0000313" key="1">
    <source>
        <dbReference type="EMBL" id="EGA70943.1"/>
    </source>
</evidence>
<dbReference type="Proteomes" id="UP000006228">
    <property type="component" value="Unassembled WGS sequence"/>
</dbReference>
<dbReference type="InterPro" id="IPR057955">
    <property type="entry name" value="SF0329-like"/>
</dbReference>
<dbReference type="OrthoDB" id="9815878at2"/>
<accession>E8M4W5</accession>